<dbReference type="Pfam" id="PF00871">
    <property type="entry name" value="Acetate_kinase"/>
    <property type="match status" value="1"/>
</dbReference>
<dbReference type="PANTHER" id="PTHR43356">
    <property type="entry name" value="PHOSPHATE ACETYLTRANSFERASE"/>
    <property type="match status" value="1"/>
</dbReference>
<dbReference type="NCBIfam" id="NF002834">
    <property type="entry name" value="PRK03011.1-5"/>
    <property type="match status" value="1"/>
</dbReference>
<evidence type="ECO:0000256" key="3">
    <source>
        <dbReference type="ARBA" id="ARBA00022741"/>
    </source>
</evidence>
<evidence type="ECO:0000256" key="1">
    <source>
        <dbReference type="ARBA" id="ARBA00022490"/>
    </source>
</evidence>
<dbReference type="CDD" id="cd24011">
    <property type="entry name" value="ASKHA_NBD_BK"/>
    <property type="match status" value="1"/>
</dbReference>
<dbReference type="STRING" id="1121393.SAMN02745216_04826"/>
<keyword evidence="6" id="KW-0012">Acyltransferase</keyword>
<dbReference type="GO" id="GO:0016746">
    <property type="term" value="F:acyltransferase activity"/>
    <property type="evidence" value="ECO:0007669"/>
    <property type="project" value="UniProtKB-KW"/>
</dbReference>
<comment type="similarity">
    <text evidence="7 8">Belongs to the acetokinase family.</text>
</comment>
<dbReference type="GO" id="GO:0047761">
    <property type="term" value="F:butyrate kinase activity"/>
    <property type="evidence" value="ECO:0007669"/>
    <property type="project" value="UniProtKB-UniRule"/>
</dbReference>
<evidence type="ECO:0000313" key="10">
    <source>
        <dbReference type="EMBL" id="SHL21318.1"/>
    </source>
</evidence>
<dbReference type="Gene3D" id="3.40.50.10750">
    <property type="entry name" value="Isocitrate/Isopropylmalate dehydrogenase-like"/>
    <property type="match status" value="1"/>
</dbReference>
<evidence type="ECO:0000256" key="6">
    <source>
        <dbReference type="ARBA" id="ARBA00023315"/>
    </source>
</evidence>
<evidence type="ECO:0000256" key="8">
    <source>
        <dbReference type="RuleBase" id="RU003835"/>
    </source>
</evidence>
<dbReference type="Pfam" id="PF01515">
    <property type="entry name" value="PTA_PTB"/>
    <property type="match status" value="1"/>
</dbReference>
<evidence type="ECO:0000256" key="4">
    <source>
        <dbReference type="ARBA" id="ARBA00022777"/>
    </source>
</evidence>
<evidence type="ECO:0000313" key="11">
    <source>
        <dbReference type="Proteomes" id="UP000183994"/>
    </source>
</evidence>
<dbReference type="InterPro" id="IPR050500">
    <property type="entry name" value="Phos_Acetyltrans/Butyryltrans"/>
</dbReference>
<dbReference type="RefSeq" id="WP_073478809.1">
    <property type="nucleotide sequence ID" value="NZ_FQZU01000053.1"/>
</dbReference>
<keyword evidence="2 7" id="KW-0808">Transferase</keyword>
<dbReference type="SUPFAM" id="SSF53067">
    <property type="entry name" value="Actin-like ATPase domain"/>
    <property type="match status" value="2"/>
</dbReference>
<comment type="subcellular location">
    <subcellularLocation>
        <location evidence="7">Cytoplasm</location>
    </subcellularLocation>
</comment>
<dbReference type="SUPFAM" id="SSF53659">
    <property type="entry name" value="Isocitrate/Isopropylmalate dehydrogenase-like"/>
    <property type="match status" value="1"/>
</dbReference>
<dbReference type="Gene3D" id="3.30.420.40">
    <property type="match status" value="2"/>
</dbReference>
<dbReference type="Proteomes" id="UP000183994">
    <property type="component" value="Unassembled WGS sequence"/>
</dbReference>
<dbReference type="EMBL" id="FQZU01000053">
    <property type="protein sequence ID" value="SHL21318.1"/>
    <property type="molecule type" value="Genomic_DNA"/>
</dbReference>
<dbReference type="OrthoDB" id="9808984at2"/>
<keyword evidence="11" id="KW-1185">Reference proteome</keyword>
<evidence type="ECO:0000256" key="7">
    <source>
        <dbReference type="HAMAP-Rule" id="MF_00542"/>
    </source>
</evidence>
<dbReference type="PANTHER" id="PTHR43356:SF3">
    <property type="entry name" value="PHOSPHATE ACETYLTRANSFERASE"/>
    <property type="match status" value="1"/>
</dbReference>
<dbReference type="InterPro" id="IPR002505">
    <property type="entry name" value="PTA_PTB"/>
</dbReference>
<dbReference type="GO" id="GO:0005737">
    <property type="term" value="C:cytoplasm"/>
    <property type="evidence" value="ECO:0007669"/>
    <property type="project" value="UniProtKB-SubCell"/>
</dbReference>
<dbReference type="InterPro" id="IPR042113">
    <property type="entry name" value="P_AcTrfase_dom1"/>
</dbReference>
<evidence type="ECO:0000256" key="5">
    <source>
        <dbReference type="ARBA" id="ARBA00022840"/>
    </source>
</evidence>
<dbReference type="AlphaFoldDB" id="A0A1M6YST8"/>
<protein>
    <recommendedName>
        <fullName evidence="7">Probable butyrate kinase</fullName>
        <shortName evidence="7">BK</shortName>
        <ecNumber evidence="7">2.7.2.7</ecNumber>
    </recommendedName>
    <alternativeName>
        <fullName evidence="7">Branched-chain carboxylic acid kinase</fullName>
    </alternativeName>
</protein>
<accession>A0A1M6YST8</accession>
<dbReference type="InterPro" id="IPR011245">
    <property type="entry name" value="Butyrate_kin"/>
</dbReference>
<dbReference type="PRINTS" id="PR00471">
    <property type="entry name" value="ACETATEKNASE"/>
</dbReference>
<evidence type="ECO:0000256" key="2">
    <source>
        <dbReference type="ARBA" id="ARBA00022679"/>
    </source>
</evidence>
<proteinExistence type="inferred from homology"/>
<gene>
    <name evidence="7" type="primary">buk</name>
    <name evidence="10" type="ORF">SAMN02745216_04826</name>
</gene>
<dbReference type="HAMAP" id="MF_00542">
    <property type="entry name" value="Butyrate_kinase"/>
    <property type="match status" value="1"/>
</dbReference>
<reference evidence="11" key="1">
    <citation type="submission" date="2016-11" db="EMBL/GenBank/DDBJ databases">
        <authorList>
            <person name="Varghese N."/>
            <person name="Submissions S."/>
        </authorList>
    </citation>
    <scope>NUCLEOTIDE SEQUENCE [LARGE SCALE GENOMIC DNA]</scope>
    <source>
        <strain evidence="11">DSM 16219</strain>
    </source>
</reference>
<keyword evidence="3 7" id="KW-0547">Nucleotide-binding</keyword>
<dbReference type="InterPro" id="IPR043129">
    <property type="entry name" value="ATPase_NBD"/>
</dbReference>
<dbReference type="GO" id="GO:0005524">
    <property type="term" value="F:ATP binding"/>
    <property type="evidence" value="ECO:0007669"/>
    <property type="project" value="UniProtKB-KW"/>
</dbReference>
<name>A0A1M6YST8_9BACT</name>
<sequence length="731" mass="78790">MIDLDKLVDEQLNGMLSAPGAVKPVIVFPEANDPRIISAASGLINQARVVLIGESAEIRSLCDYKSAELYCPRDRFFSQVQIVNPARSDLKEELAMALQEASRGRKWEFTSMEAREKILNPVFFGAMLVRLGYADACLGGVANSTKDFLAPCLRLIKSSGTAFEMGLFCLPDEDNPLWENNVVMFADVALNLKPSPEQLSDIAVGACKTLRDIFPPTVLSGVNGAMISYSTKGSGQGPSVEAIRQAEPLAAQKLAALKESDPVYKDINITGELQISVAVSREAAQVKLKNRLDEFESAGKANVLIVPSLDEGNMLYHLFNTQYPEAQSSLIMGGMDGQVLDYSRGSSVLQVVRGAKLLLLTRIKAAKPLVRTSPLFPSPRIVAINPGSVSTQIAVFDGDAPVLNVVIEHDKSGANASASIVEETKARLTAVRRTLEKHDIDPCGAAMIMSRGGMLPGPQAGTYRISEAMLTAIENGAVEDHPSNLGAFMAWELSEQGKTPAFIVDCPTIDELTPENRLTGIKGIEKTPIWHALSQRQAARMYADLANKRVQDLNLIVAHLGSGVSIGSHARGKCINVENAIFDGPMGPSRAGDVPAEAVIELCYAGLEKAMVKKIFSAVGGLYSHLGAHDLRLIQDRADDPDVAAVLSAMASGIASRILARLSDFYPEPVDQIILTGRMCLSPVLLEKVLEKLTLAGVEVTVFPGSVEAEALRDAAMRVYKDIDVPMRWEQ</sequence>
<organism evidence="10 11">
    <name type="scientific">Desulfatibacillum alkenivorans DSM 16219</name>
    <dbReference type="NCBI Taxonomy" id="1121393"/>
    <lineage>
        <taxon>Bacteria</taxon>
        <taxon>Pseudomonadati</taxon>
        <taxon>Thermodesulfobacteriota</taxon>
        <taxon>Desulfobacteria</taxon>
        <taxon>Desulfobacterales</taxon>
        <taxon>Desulfatibacillaceae</taxon>
        <taxon>Desulfatibacillum</taxon>
    </lineage>
</organism>
<comment type="catalytic activity">
    <reaction evidence="7">
        <text>butanoate + ATP = butanoyl phosphate + ADP</text>
        <dbReference type="Rhea" id="RHEA:13585"/>
        <dbReference type="ChEBI" id="CHEBI:17968"/>
        <dbReference type="ChEBI" id="CHEBI:30616"/>
        <dbReference type="ChEBI" id="CHEBI:58079"/>
        <dbReference type="ChEBI" id="CHEBI:456216"/>
        <dbReference type="EC" id="2.7.2.7"/>
    </reaction>
</comment>
<dbReference type="Gene3D" id="3.40.50.10950">
    <property type="match status" value="1"/>
</dbReference>
<keyword evidence="5 7" id="KW-0067">ATP-binding</keyword>
<keyword evidence="1 7" id="KW-0963">Cytoplasm</keyword>
<keyword evidence="4 7" id="KW-0418">Kinase</keyword>
<dbReference type="InterPro" id="IPR000890">
    <property type="entry name" value="Aliphatic_acid_kin_short-chain"/>
</dbReference>
<feature type="domain" description="Phosphate acetyl/butaryl transferase" evidence="9">
    <location>
        <begin position="23"/>
        <end position="353"/>
    </location>
</feature>
<dbReference type="EC" id="2.7.2.7" evidence="7"/>
<dbReference type="InterPro" id="IPR042112">
    <property type="entry name" value="P_AcTrfase_dom2"/>
</dbReference>
<evidence type="ECO:0000259" key="9">
    <source>
        <dbReference type="Pfam" id="PF01515"/>
    </source>
</evidence>